<comment type="caution">
    <text evidence="1">The sequence shown here is derived from an EMBL/GenBank/DDBJ whole genome shotgun (WGS) entry which is preliminary data.</text>
</comment>
<proteinExistence type="predicted"/>
<dbReference type="Proteomes" id="UP001198200">
    <property type="component" value="Unassembled WGS sequence"/>
</dbReference>
<dbReference type="RefSeq" id="WP_262535879.1">
    <property type="nucleotide sequence ID" value="NZ_JAJEQN010000045.1"/>
</dbReference>
<protein>
    <submittedName>
        <fullName evidence="1">DUF3881 family protein</fullName>
    </submittedName>
</protein>
<organism evidence="1 2">
    <name type="scientific">Anthropogastromicrobium aceti</name>
    <dbReference type="NCBI Taxonomy" id="2981768"/>
    <lineage>
        <taxon>Bacteria</taxon>
        <taxon>Bacillati</taxon>
        <taxon>Bacillota</taxon>
        <taxon>Clostridia</taxon>
        <taxon>Lachnospirales</taxon>
        <taxon>Lachnospiraceae</taxon>
        <taxon>Anthropogastromicrobium</taxon>
    </lineage>
</organism>
<gene>
    <name evidence="1" type="ORF">LKD48_13955</name>
</gene>
<evidence type="ECO:0000313" key="2">
    <source>
        <dbReference type="Proteomes" id="UP001198200"/>
    </source>
</evidence>
<keyword evidence="2" id="KW-1185">Reference proteome</keyword>
<dbReference type="AlphaFoldDB" id="A0AAE3E5R7"/>
<name>A0AAE3E5R7_9FIRM</name>
<dbReference type="EMBL" id="JAJEQN010000045">
    <property type="protein sequence ID" value="MCC2222712.1"/>
    <property type="molecule type" value="Genomic_DNA"/>
</dbReference>
<dbReference type="Pfam" id="PF12997">
    <property type="entry name" value="DUF3881"/>
    <property type="match status" value="1"/>
</dbReference>
<evidence type="ECO:0000313" key="1">
    <source>
        <dbReference type="EMBL" id="MCC2222712.1"/>
    </source>
</evidence>
<accession>A0AAE3E5R7</accession>
<reference evidence="1 2" key="1">
    <citation type="submission" date="2021-10" db="EMBL/GenBank/DDBJ databases">
        <title>Anaerobic single-cell dispensing facilitates the cultivation of human gut bacteria.</title>
        <authorList>
            <person name="Afrizal A."/>
        </authorList>
    </citation>
    <scope>NUCLEOTIDE SEQUENCE [LARGE SCALE GENOMIC DNA]</scope>
    <source>
        <strain evidence="1 2">CLA-AA-H224</strain>
    </source>
</reference>
<dbReference type="InterPro" id="IPR024541">
    <property type="entry name" value="DUF3881"/>
</dbReference>
<sequence>MHAYLPAIGFGQIKKKSQLQQLLSSVQNFPDQVQKIRLDEESSLVVYTKEVAPDIGLMICGEEDMQGSFQMEYYEPYINSNVCSSKAECSIEKESAREAYDGVCDDCRLGLNLIFSVNNFMEYRKYQVLQGFFPTVTDACLSALCTQGKILLPILKRPEAARIAKKKEQGRQKLIEAAREGNQEAIDSLTIDDMNLSNKVGRLLNSCDIYTMVESSIMPCGMESDRYTIIGEILNVVPLVNEISKEPLCQMDVKCNNICIRVLVNRSGLMGEPMAGRRFKGDIWLQGVVNFV</sequence>